<proteinExistence type="predicted"/>
<dbReference type="InterPro" id="IPR031304">
    <property type="entry name" value="SLT_2"/>
</dbReference>
<keyword evidence="1" id="KW-0812">Transmembrane</keyword>
<feature type="transmembrane region" description="Helical" evidence="1">
    <location>
        <begin position="12"/>
        <end position="33"/>
    </location>
</feature>
<dbReference type="GO" id="GO:0016757">
    <property type="term" value="F:glycosyltransferase activity"/>
    <property type="evidence" value="ECO:0007669"/>
    <property type="project" value="UniProtKB-KW"/>
</dbReference>
<gene>
    <name evidence="3" type="ORF">NYP18_03505</name>
</gene>
<accession>A0ABT2FU22</accession>
<dbReference type="Gene3D" id="1.10.530.10">
    <property type="match status" value="1"/>
</dbReference>
<evidence type="ECO:0000313" key="4">
    <source>
        <dbReference type="Proteomes" id="UP001205965"/>
    </source>
</evidence>
<keyword evidence="3" id="KW-0328">Glycosyltransferase</keyword>
<evidence type="ECO:0000313" key="3">
    <source>
        <dbReference type="EMBL" id="MCS5478716.1"/>
    </source>
</evidence>
<evidence type="ECO:0000256" key="1">
    <source>
        <dbReference type="SAM" id="Phobius"/>
    </source>
</evidence>
<dbReference type="EC" id="2.4.-.-" evidence="3"/>
<keyword evidence="1" id="KW-0472">Membrane</keyword>
<feature type="domain" description="Transglycosylase SLT" evidence="2">
    <location>
        <begin position="178"/>
        <end position="220"/>
    </location>
</feature>
<keyword evidence="4" id="KW-1185">Reference proteome</keyword>
<dbReference type="Proteomes" id="UP001205965">
    <property type="component" value="Unassembled WGS sequence"/>
</dbReference>
<dbReference type="PANTHER" id="PTHR30163:SF8">
    <property type="entry name" value="LYTIC MUREIN TRANSGLYCOSYLASE"/>
    <property type="match status" value="1"/>
</dbReference>
<keyword evidence="3" id="KW-0808">Transferase</keyword>
<dbReference type="EMBL" id="JANWTC010000002">
    <property type="protein sequence ID" value="MCS5478716.1"/>
    <property type="molecule type" value="Genomic_DNA"/>
</dbReference>
<comment type="caution">
    <text evidence="3">The sequence shown here is derived from an EMBL/GenBank/DDBJ whole genome shotgun (WGS) entry which is preliminary data.</text>
</comment>
<dbReference type="CDD" id="cd13399">
    <property type="entry name" value="Slt35-like"/>
    <property type="match status" value="1"/>
</dbReference>
<organism evidence="3 4">
    <name type="scientific">Corynebacterium lemuris</name>
    <dbReference type="NCBI Taxonomy" id="1859292"/>
    <lineage>
        <taxon>Bacteria</taxon>
        <taxon>Bacillati</taxon>
        <taxon>Actinomycetota</taxon>
        <taxon>Actinomycetes</taxon>
        <taxon>Mycobacteriales</taxon>
        <taxon>Corynebacteriaceae</taxon>
        <taxon>Corynebacterium</taxon>
    </lineage>
</organism>
<dbReference type="RefSeq" id="WP_259426796.1">
    <property type="nucleotide sequence ID" value="NZ_JANWTC010000002.1"/>
</dbReference>
<dbReference type="InterPro" id="IPR023346">
    <property type="entry name" value="Lysozyme-like_dom_sf"/>
</dbReference>
<evidence type="ECO:0000259" key="2">
    <source>
        <dbReference type="Pfam" id="PF13406"/>
    </source>
</evidence>
<dbReference type="InterPro" id="IPR043426">
    <property type="entry name" value="MltB-like"/>
</dbReference>
<name>A0ABT2FU22_9CORY</name>
<dbReference type="PANTHER" id="PTHR30163">
    <property type="entry name" value="MEMBRANE-BOUND LYTIC MUREIN TRANSGLYCOSYLASE B"/>
    <property type="match status" value="1"/>
</dbReference>
<reference evidence="3 4" key="1">
    <citation type="submission" date="2022-08" db="EMBL/GenBank/DDBJ databases">
        <title>YIM 101645 draft genome.</title>
        <authorList>
            <person name="Chen X."/>
        </authorList>
    </citation>
    <scope>NUCLEOTIDE SEQUENCE [LARGE SCALE GENOMIC DNA]</scope>
    <source>
        <strain evidence="3 4">YIM 101645</strain>
    </source>
</reference>
<sequence>MSGGVRRVMGCGLGVVLAIIMVISLIAWLLSFLDISGPARQLQPVPPDVPPAAGAEVPVIDIHAPGRTSDKLDFWAQPLAGTTDIPAPALRAYGNAELIAGEAWPGCQLKWNTLAGIGWVETRHGTYSGSYFDRSAINELGFAEPPIIGIPLDGGPGVAEIRDTDGGMLDGDTEFDRAVGPMQFIPESWRRYGRDANGDGVADPHQIDDAALGAANLLCAGGRDLSTPEGWSEAIYSYNRSQEYLINVRDAAASYALNQPAR</sequence>
<keyword evidence="1" id="KW-1133">Transmembrane helix</keyword>
<dbReference type="Pfam" id="PF13406">
    <property type="entry name" value="SLT_2"/>
    <property type="match status" value="1"/>
</dbReference>
<dbReference type="SUPFAM" id="SSF53955">
    <property type="entry name" value="Lysozyme-like"/>
    <property type="match status" value="1"/>
</dbReference>
<protein>
    <submittedName>
        <fullName evidence="3">Lytic murein transglycosylase</fullName>
        <ecNumber evidence="3">2.4.-.-</ecNumber>
    </submittedName>
</protein>